<feature type="compositionally biased region" description="Polar residues" evidence="3">
    <location>
        <begin position="850"/>
        <end position="874"/>
    </location>
</feature>
<dbReference type="InterPro" id="IPR051137">
    <property type="entry name" value="PP4R3-like"/>
</dbReference>
<dbReference type="SUPFAM" id="SSF50729">
    <property type="entry name" value="PH domain-like"/>
    <property type="match status" value="1"/>
</dbReference>
<keyword evidence="7" id="KW-1185">Reference proteome</keyword>
<dbReference type="GeneID" id="64979811"/>
<dbReference type="GO" id="GO:0005654">
    <property type="term" value="C:nucleoplasm"/>
    <property type="evidence" value="ECO:0007669"/>
    <property type="project" value="TreeGrafter"/>
</dbReference>
<feature type="region of interest" description="Disordered" evidence="3">
    <location>
        <begin position="704"/>
        <end position="889"/>
    </location>
</feature>
<dbReference type="GO" id="GO:0006974">
    <property type="term" value="P:DNA damage response"/>
    <property type="evidence" value="ECO:0007669"/>
    <property type="project" value="TreeGrafter"/>
</dbReference>
<feature type="compositionally biased region" description="Low complexity" evidence="3">
    <location>
        <begin position="803"/>
        <end position="813"/>
    </location>
</feature>
<dbReference type="RefSeq" id="XP_041562000.1">
    <property type="nucleotide sequence ID" value="XM_041696362.1"/>
</dbReference>
<feature type="compositionally biased region" description="Acidic residues" evidence="3">
    <location>
        <begin position="721"/>
        <end position="733"/>
    </location>
</feature>
<dbReference type="Proteomes" id="UP000654913">
    <property type="component" value="Chromosome 8"/>
</dbReference>
<organism evidence="6 7">
    <name type="scientific">Aspergillus puulaauensis</name>
    <dbReference type="NCBI Taxonomy" id="1220207"/>
    <lineage>
        <taxon>Eukaryota</taxon>
        <taxon>Fungi</taxon>
        <taxon>Dikarya</taxon>
        <taxon>Ascomycota</taxon>
        <taxon>Pezizomycotina</taxon>
        <taxon>Eurotiomycetes</taxon>
        <taxon>Eurotiomycetidae</taxon>
        <taxon>Eurotiales</taxon>
        <taxon>Aspergillaceae</taxon>
        <taxon>Aspergillus</taxon>
    </lineage>
</organism>
<evidence type="ECO:0000256" key="3">
    <source>
        <dbReference type="SAM" id="MobiDB-lite"/>
    </source>
</evidence>
<name>A0A7R8ARX0_9EURO</name>
<dbReference type="Gene3D" id="2.30.29.30">
    <property type="entry name" value="Pleckstrin-homology domain (PH domain)/Phosphotyrosine-binding domain (PTB)"/>
    <property type="match status" value="1"/>
</dbReference>
<evidence type="ECO:0000313" key="6">
    <source>
        <dbReference type="EMBL" id="BCS29814.1"/>
    </source>
</evidence>
<dbReference type="InterPro" id="IPR055236">
    <property type="entry name" value="EVH1_PP4R3"/>
</dbReference>
<evidence type="ECO:0000259" key="5">
    <source>
        <dbReference type="Pfam" id="PF22972"/>
    </source>
</evidence>
<evidence type="ECO:0000313" key="7">
    <source>
        <dbReference type="Proteomes" id="UP000654913"/>
    </source>
</evidence>
<dbReference type="InterPro" id="IPR006887">
    <property type="entry name" value="P4R3-like_central_dom"/>
</dbReference>
<evidence type="ECO:0000256" key="2">
    <source>
        <dbReference type="ARBA" id="ARBA00023242"/>
    </source>
</evidence>
<dbReference type="GO" id="GO:0072542">
    <property type="term" value="F:protein phosphatase activator activity"/>
    <property type="evidence" value="ECO:0007669"/>
    <property type="project" value="TreeGrafter"/>
</dbReference>
<evidence type="ECO:0000259" key="4">
    <source>
        <dbReference type="Pfam" id="PF04802"/>
    </source>
</evidence>
<dbReference type="PANTHER" id="PTHR23318">
    <property type="entry name" value="ATP SYNTHASE GAMMA-RELATED"/>
    <property type="match status" value="1"/>
</dbReference>
<dbReference type="InterPro" id="IPR016024">
    <property type="entry name" value="ARM-type_fold"/>
</dbReference>
<keyword evidence="2" id="KW-0539">Nucleus</keyword>
<dbReference type="PANTHER" id="PTHR23318:SF0">
    <property type="entry name" value="SERINE_THREONINE-PROTEIN PHOSPHATASE 4 REGULATORY SUBUNIT 3"/>
    <property type="match status" value="1"/>
</dbReference>
<dbReference type="InterPro" id="IPR011993">
    <property type="entry name" value="PH-like_dom_sf"/>
</dbReference>
<feature type="domain" description="Serine/threonine-protein phosphatase 4 regulatory subunit 3-like central" evidence="4">
    <location>
        <begin position="140"/>
        <end position="639"/>
    </location>
</feature>
<dbReference type="KEGG" id="apuu:APUU_80117A"/>
<comment type="subcellular location">
    <subcellularLocation>
        <location evidence="1">Nucleus</location>
    </subcellularLocation>
</comment>
<dbReference type="AlphaFoldDB" id="A0A7R8ARX0"/>
<dbReference type="Pfam" id="PF22972">
    <property type="entry name" value="EVH1_PP4R3"/>
    <property type="match status" value="1"/>
</dbReference>
<dbReference type="Pfam" id="PF04802">
    <property type="entry name" value="PP4R3"/>
    <property type="match status" value="1"/>
</dbReference>
<reference evidence="6" key="1">
    <citation type="submission" date="2021-01" db="EMBL/GenBank/DDBJ databases">
        <authorList>
            <consortium name="Aspergillus puulaauensis MK2 genome sequencing consortium"/>
            <person name="Kazuki M."/>
            <person name="Futagami T."/>
        </authorList>
    </citation>
    <scope>NUCLEOTIDE SEQUENCE</scope>
    <source>
        <strain evidence="6">MK2</strain>
    </source>
</reference>
<feature type="domain" description="PP4R3 EVH1-like" evidence="5">
    <location>
        <begin position="11"/>
        <end position="109"/>
    </location>
</feature>
<dbReference type="OrthoDB" id="27483at2759"/>
<evidence type="ECO:0000256" key="1">
    <source>
        <dbReference type="ARBA" id="ARBA00004123"/>
    </source>
</evidence>
<gene>
    <name evidence="6" type="primary">PSY2</name>
    <name evidence="6" type="ORF">APUU_80117A</name>
</gene>
<proteinExistence type="predicted"/>
<accession>A0A7R8ARX0</accession>
<protein>
    <submittedName>
        <fullName evidence="6">Platinum sensitivity protein</fullName>
    </submittedName>
</protein>
<dbReference type="GO" id="GO:0030289">
    <property type="term" value="C:protein phosphatase 4 complex"/>
    <property type="evidence" value="ECO:0007669"/>
    <property type="project" value="TreeGrafter"/>
</dbReference>
<dbReference type="EMBL" id="AP024450">
    <property type="protein sequence ID" value="BCS29814.1"/>
    <property type="molecule type" value="Genomic_DNA"/>
</dbReference>
<reference evidence="6" key="2">
    <citation type="submission" date="2021-02" db="EMBL/GenBank/DDBJ databases">
        <title>Aspergillus puulaauensis MK2 genome sequence.</title>
        <authorList>
            <person name="Futagami T."/>
            <person name="Mori K."/>
            <person name="Kadooka C."/>
            <person name="Tanaka T."/>
        </authorList>
    </citation>
    <scope>NUCLEOTIDE SEQUENCE</scope>
    <source>
        <strain evidence="6">MK2</strain>
    </source>
</reference>
<sequence>MALDLQPPGDRKRVKVYELKENDWFDRGTGFCTGQILDDEPRIFVESEDKPVRVLLETRISKDGGYQKQQDTLIVWTEPNQTDMALSFQEAEGCAVIWNFVNSVQQHLLTLAAGDDALSDDLDNIQTVVLPAPELVNLPEIDHLMRAASIAQASRDALSKCVLRDEYIHKLLPLVTVAEDLESIDDLHRLCNIMKSLILLNDTTIIETVVTDPVILGVVGALEYDPEFPTHKANHRQYLSDKSRYKEVVPIRDPSIRRKIRYTWRLQYLKDVVLARILDDPTFSVLNSMIFYNQVDIVNHIQSDGPFLKELFSVFDPRSPDGKRKEDAVQFLHQCASIAKNLQIPERATLYGNLISHGLFAVIAFAIKHPNPAVRTTGIDILVALLDHDPIMMRSYMLKAVNENKTPLTDTLIDLLHSEADLGVKNQLADAIKVLLDPQVPLQAAMARAGPEHATKVRPNILSDAFVQNHFDESSKRLFAPLKKLEDLSNPHALTFQAVALYSHLVDILTFFVRQHLYRCRNVIQNERLAAHITQLLRVPQKHLKLTALKFFRTLLSLQDTFYQALMTHNDTFGLILDIVYETMPRDNLLNSACLELFEFIKREHIKPITLHVVGKYGDKLRNITYVDTFQGLIVHYEQLQGYSEEADSTLYSQEEVTPVLKMPPSGRWQGVKEMDPAEEEYFNTSDEEEEWQQDNQATGTLISQVPNGAASPSVKSLVDYPDDDEEENDAMDTTEANQKQQPQLEETSNDDAPADPASDQPSTPVSQVVQTPPERLSEKRRREEEDDDELVKLTSGPKRRSSTSSSTGSAGLLRKKRSSSIGSVIIAEKGAAQGGQGAGNAAPKRIAINLSSSAKQSTDTTDIPEPASNSPGNENEKENHNDSGSGEG</sequence>
<feature type="compositionally biased region" description="Polar residues" evidence="3">
    <location>
        <begin position="735"/>
        <end position="747"/>
    </location>
</feature>
<dbReference type="SUPFAM" id="SSF48371">
    <property type="entry name" value="ARM repeat"/>
    <property type="match status" value="1"/>
</dbReference>